<dbReference type="Pfam" id="PF01047">
    <property type="entry name" value="MarR"/>
    <property type="match status" value="1"/>
</dbReference>
<proteinExistence type="predicted"/>
<protein>
    <submittedName>
        <fullName evidence="2">MarR family transcriptional regulator</fullName>
    </submittedName>
</protein>
<dbReference type="InterPro" id="IPR036388">
    <property type="entry name" value="WH-like_DNA-bd_sf"/>
</dbReference>
<dbReference type="EMBL" id="WMBA01000036">
    <property type="protein sequence ID" value="MTD56569.1"/>
    <property type="molecule type" value="Genomic_DNA"/>
</dbReference>
<dbReference type="PROSITE" id="PS50995">
    <property type="entry name" value="HTH_MARR_2"/>
    <property type="match status" value="1"/>
</dbReference>
<evidence type="ECO:0000313" key="3">
    <source>
        <dbReference type="Proteomes" id="UP000440096"/>
    </source>
</evidence>
<dbReference type="GO" id="GO:0003700">
    <property type="term" value="F:DNA-binding transcription factor activity"/>
    <property type="evidence" value="ECO:0007669"/>
    <property type="project" value="InterPro"/>
</dbReference>
<evidence type="ECO:0000259" key="1">
    <source>
        <dbReference type="PROSITE" id="PS50995"/>
    </source>
</evidence>
<dbReference type="InterPro" id="IPR039422">
    <property type="entry name" value="MarR/SlyA-like"/>
</dbReference>
<dbReference type="AlphaFoldDB" id="A0A6N7Z4Z0"/>
<gene>
    <name evidence="2" type="ORF">GKO32_21720</name>
</gene>
<name>A0A6N7Z4Z0_9PSEU</name>
<accession>A0A6N7Z4Z0</accession>
<organism evidence="2 3">
    <name type="scientific">Amycolatopsis pithecellobii</name>
    <dbReference type="NCBI Taxonomy" id="664692"/>
    <lineage>
        <taxon>Bacteria</taxon>
        <taxon>Bacillati</taxon>
        <taxon>Actinomycetota</taxon>
        <taxon>Actinomycetes</taxon>
        <taxon>Pseudonocardiales</taxon>
        <taxon>Pseudonocardiaceae</taxon>
        <taxon>Amycolatopsis</taxon>
    </lineage>
</organism>
<dbReference type="PANTHER" id="PTHR33164:SF89">
    <property type="entry name" value="MARR FAMILY REGULATORY PROTEIN"/>
    <property type="match status" value="1"/>
</dbReference>
<reference evidence="2 3" key="1">
    <citation type="submission" date="2019-11" db="EMBL/GenBank/DDBJ databases">
        <title>Draft genome of Amycolatopsis RM579.</title>
        <authorList>
            <person name="Duangmal K."/>
            <person name="Mingma R."/>
        </authorList>
    </citation>
    <scope>NUCLEOTIDE SEQUENCE [LARGE SCALE GENOMIC DNA]</scope>
    <source>
        <strain evidence="2 3">RM579</strain>
    </source>
</reference>
<dbReference type="GO" id="GO:0006950">
    <property type="term" value="P:response to stress"/>
    <property type="evidence" value="ECO:0007669"/>
    <property type="project" value="TreeGrafter"/>
</dbReference>
<dbReference type="SMART" id="SM00347">
    <property type="entry name" value="HTH_MARR"/>
    <property type="match status" value="1"/>
</dbReference>
<dbReference type="PANTHER" id="PTHR33164">
    <property type="entry name" value="TRANSCRIPTIONAL REGULATOR, MARR FAMILY"/>
    <property type="match status" value="1"/>
</dbReference>
<feature type="domain" description="HTH marR-type" evidence="1">
    <location>
        <begin position="43"/>
        <end position="177"/>
    </location>
</feature>
<dbReference type="Proteomes" id="UP000440096">
    <property type="component" value="Unassembled WGS sequence"/>
</dbReference>
<sequence>MPRKSDRQADSEVISASTLGGAAFPEVSMQVTRRRIAGLHEVAASLGILLTRSALAHVQEAEARVHRPAGWSWSGFRIMYIIWMFGEVEARDVARISGVSRQTTSSVLATLESKGLVDRQRTSTQDKRLIAVRLTPEGKTAFEKAFVEQNELDSEIFTTLTSEEQLTLQRLLQRVLTQITASLSGDD</sequence>
<evidence type="ECO:0000313" key="2">
    <source>
        <dbReference type="EMBL" id="MTD56569.1"/>
    </source>
</evidence>
<dbReference type="SUPFAM" id="SSF46785">
    <property type="entry name" value="Winged helix' DNA-binding domain"/>
    <property type="match status" value="1"/>
</dbReference>
<dbReference type="PRINTS" id="PR00598">
    <property type="entry name" value="HTHMARR"/>
</dbReference>
<keyword evidence="3" id="KW-1185">Reference proteome</keyword>
<dbReference type="InterPro" id="IPR036390">
    <property type="entry name" value="WH_DNA-bd_sf"/>
</dbReference>
<dbReference type="Gene3D" id="1.10.10.10">
    <property type="entry name" value="Winged helix-like DNA-binding domain superfamily/Winged helix DNA-binding domain"/>
    <property type="match status" value="1"/>
</dbReference>
<dbReference type="RefSeq" id="WP_154758729.1">
    <property type="nucleotide sequence ID" value="NZ_WMBA01000036.1"/>
</dbReference>
<dbReference type="OrthoDB" id="4404499at2"/>
<dbReference type="InterPro" id="IPR000835">
    <property type="entry name" value="HTH_MarR-typ"/>
</dbReference>
<comment type="caution">
    <text evidence="2">The sequence shown here is derived from an EMBL/GenBank/DDBJ whole genome shotgun (WGS) entry which is preliminary data.</text>
</comment>